<evidence type="ECO:0000259" key="12">
    <source>
        <dbReference type="PROSITE" id="PS50106"/>
    </source>
</evidence>
<evidence type="ECO:0000256" key="5">
    <source>
        <dbReference type="ARBA" id="ARBA00022692"/>
    </source>
</evidence>
<dbReference type="PANTHER" id="PTHR42837:SF2">
    <property type="entry name" value="MEMBRANE METALLOPROTEASE ARASP2, CHLOROPLASTIC-RELATED"/>
    <property type="match status" value="1"/>
</dbReference>
<evidence type="ECO:0000256" key="2">
    <source>
        <dbReference type="ARBA" id="ARBA00004141"/>
    </source>
</evidence>
<evidence type="ECO:0000256" key="6">
    <source>
        <dbReference type="ARBA" id="ARBA00022801"/>
    </source>
</evidence>
<dbReference type="AlphaFoldDB" id="G8U0U9"/>
<keyword evidence="5 11" id="KW-0812">Transmembrane</keyword>
<reference evidence="13 14" key="2">
    <citation type="journal article" date="2012" name="Stand. Genomic Sci.">
        <title>Complete genome sequence of the moderately thermophilic mineral-sulfide-oxidizing firmicute Sulfobacillus acidophilus type strain (NAL(T)).</title>
        <authorList>
            <person name="Anderson I."/>
            <person name="Chertkov O."/>
            <person name="Chen A."/>
            <person name="Saunders E."/>
            <person name="Lapidus A."/>
            <person name="Nolan M."/>
            <person name="Lucas S."/>
            <person name="Hammon N."/>
            <person name="Deshpande S."/>
            <person name="Cheng J.F."/>
            <person name="Han C."/>
            <person name="Tapia R."/>
            <person name="Goodwin L.A."/>
            <person name="Pitluck S."/>
            <person name="Liolios K."/>
            <person name="Pagani I."/>
            <person name="Ivanova N."/>
            <person name="Mikhailova N."/>
            <person name="Pati A."/>
            <person name="Palaniappan K."/>
            <person name="Land M."/>
            <person name="Pan C."/>
            <person name="Rohde M."/>
            <person name="Pukall R."/>
            <person name="Goker M."/>
            <person name="Detter J.C."/>
            <person name="Woyke T."/>
            <person name="Bristow J."/>
            <person name="Eisen J.A."/>
            <person name="Markowitz V."/>
            <person name="Hugenholtz P."/>
            <person name="Kyrpides N.C."/>
            <person name="Klenk H.P."/>
            <person name="Mavromatis K."/>
        </authorList>
    </citation>
    <scope>NUCLEOTIDE SEQUENCE [LARGE SCALE GENOMIC DNA]</scope>
    <source>
        <strain evidence="14">ATCC 700253 / DSM 10332 / NAL</strain>
    </source>
</reference>
<dbReference type="Gene3D" id="2.30.42.10">
    <property type="match status" value="1"/>
</dbReference>
<evidence type="ECO:0000256" key="8">
    <source>
        <dbReference type="ARBA" id="ARBA00022989"/>
    </source>
</evidence>
<keyword evidence="9 13" id="KW-0482">Metalloprotease</keyword>
<dbReference type="SUPFAM" id="SSF50156">
    <property type="entry name" value="PDZ domain-like"/>
    <property type="match status" value="1"/>
</dbReference>
<dbReference type="PROSITE" id="PS50106">
    <property type="entry name" value="PDZ"/>
    <property type="match status" value="1"/>
</dbReference>
<keyword evidence="6" id="KW-0378">Hydrolase</keyword>
<dbReference type="InterPro" id="IPR001478">
    <property type="entry name" value="PDZ"/>
</dbReference>
<name>G8U0U9_SULAD</name>
<dbReference type="InterPro" id="IPR008915">
    <property type="entry name" value="Peptidase_M50"/>
</dbReference>
<dbReference type="EMBL" id="CP003179">
    <property type="protein sequence ID" value="AEW05402.1"/>
    <property type="molecule type" value="Genomic_DNA"/>
</dbReference>
<feature type="transmembrane region" description="Helical" evidence="11">
    <location>
        <begin position="312"/>
        <end position="331"/>
    </location>
</feature>
<dbReference type="PATRIC" id="fig|679936.5.peg.1975"/>
<gene>
    <name evidence="13" type="ordered locus">Sulac_1910</name>
</gene>
<accession>G8U0U9</accession>
<dbReference type="SMART" id="SM00228">
    <property type="entry name" value="PDZ"/>
    <property type="match status" value="1"/>
</dbReference>
<reference evidence="14" key="1">
    <citation type="submission" date="2011-12" db="EMBL/GenBank/DDBJ databases">
        <title>The complete genome of chromosome of Sulfobacillus acidophilus DSM 10332.</title>
        <authorList>
            <person name="Lucas S."/>
            <person name="Han J."/>
            <person name="Lapidus A."/>
            <person name="Bruce D."/>
            <person name="Goodwin L."/>
            <person name="Pitluck S."/>
            <person name="Peters L."/>
            <person name="Kyrpides N."/>
            <person name="Mavromatis K."/>
            <person name="Ivanova N."/>
            <person name="Mikhailova N."/>
            <person name="Chertkov O."/>
            <person name="Saunders E."/>
            <person name="Detter J.C."/>
            <person name="Tapia R."/>
            <person name="Han C."/>
            <person name="Land M."/>
            <person name="Hauser L."/>
            <person name="Markowitz V."/>
            <person name="Cheng J.-F."/>
            <person name="Hugenholtz P."/>
            <person name="Woyke T."/>
            <person name="Wu D."/>
            <person name="Pukall R."/>
            <person name="Gehrich-Schroeter G."/>
            <person name="Schneider S."/>
            <person name="Klenk H.-P."/>
            <person name="Eisen J.A."/>
        </authorList>
    </citation>
    <scope>NUCLEOTIDE SEQUENCE [LARGE SCALE GENOMIC DNA]</scope>
    <source>
        <strain evidence="14">ATCC 700253 / DSM 10332 / NAL</strain>
    </source>
</reference>
<dbReference type="GO" id="GO:0006508">
    <property type="term" value="P:proteolysis"/>
    <property type="evidence" value="ECO:0007669"/>
    <property type="project" value="UniProtKB-KW"/>
</dbReference>
<keyword evidence="8 11" id="KW-1133">Transmembrane helix</keyword>
<dbReference type="CDD" id="cd06163">
    <property type="entry name" value="S2P-M50_PDZ_RseP-like"/>
    <property type="match status" value="1"/>
</dbReference>
<organism evidence="13 14">
    <name type="scientific">Sulfobacillus acidophilus (strain ATCC 700253 / DSM 10332 / NAL)</name>
    <dbReference type="NCBI Taxonomy" id="679936"/>
    <lineage>
        <taxon>Bacteria</taxon>
        <taxon>Bacillati</taxon>
        <taxon>Bacillota</taxon>
        <taxon>Clostridia</taxon>
        <taxon>Eubacteriales</taxon>
        <taxon>Clostridiales Family XVII. Incertae Sedis</taxon>
        <taxon>Sulfobacillus</taxon>
    </lineage>
</organism>
<dbReference type="PANTHER" id="PTHR42837">
    <property type="entry name" value="REGULATOR OF SIGMA-E PROTEASE RSEP"/>
    <property type="match status" value="1"/>
</dbReference>
<feature type="transmembrane region" description="Helical" evidence="11">
    <location>
        <begin position="51"/>
        <end position="70"/>
    </location>
</feature>
<proteinExistence type="inferred from homology"/>
<evidence type="ECO:0000256" key="1">
    <source>
        <dbReference type="ARBA" id="ARBA00001947"/>
    </source>
</evidence>
<feature type="domain" description="PDZ" evidence="12">
    <location>
        <begin position="113"/>
        <end position="154"/>
    </location>
</feature>
<evidence type="ECO:0000313" key="13">
    <source>
        <dbReference type="EMBL" id="AEW05402.1"/>
    </source>
</evidence>
<comment type="cofactor">
    <cofactor evidence="1">
        <name>Zn(2+)</name>
        <dbReference type="ChEBI" id="CHEBI:29105"/>
    </cofactor>
</comment>
<comment type="subcellular location">
    <subcellularLocation>
        <location evidence="2">Membrane</location>
        <topology evidence="2">Multi-pass membrane protein</topology>
    </subcellularLocation>
</comment>
<dbReference type="STRING" id="679936.Sulac_1910"/>
<evidence type="ECO:0000256" key="11">
    <source>
        <dbReference type="SAM" id="Phobius"/>
    </source>
</evidence>
<sequence length="341" mass="37617">MTTIIAWIVVFGVLVAVHELGHFIMAKLLGMRVEEYSLGFGPSMLRIRGPETLYAVRLIPLGGYVRLAGMEGKPSDDPRDYPNRPLWQRFVVIFAGPVMNLLLAALLYALLFGPVGIPVATTMVAHTLAHYPAQAAGIRPGDQIIAVDGHPVQNWSQLDQLIRQHARHVMEITVKRGQAIRRFFVRGRWDPTQKAYLIGIEPATRLIHEPLWMALKAGVSQTVQLTGAWFRALASLVTGHSRFDITGPVGIAVLVGQAAREGLPYLVLLAAGLSANLGLFNILPVPVLDGSRLFLLGLEGVRRKAMDPERESMIHLVGMALLLLFVMFVTYHDLVHYLHLG</sequence>
<keyword evidence="7" id="KW-0862">Zinc</keyword>
<keyword evidence="4" id="KW-0645">Protease</keyword>
<dbReference type="InterPro" id="IPR036034">
    <property type="entry name" value="PDZ_sf"/>
</dbReference>
<evidence type="ECO:0000256" key="7">
    <source>
        <dbReference type="ARBA" id="ARBA00022833"/>
    </source>
</evidence>
<evidence type="ECO:0000256" key="10">
    <source>
        <dbReference type="ARBA" id="ARBA00023136"/>
    </source>
</evidence>
<dbReference type="Pfam" id="PF17820">
    <property type="entry name" value="PDZ_6"/>
    <property type="match status" value="1"/>
</dbReference>
<evidence type="ECO:0000313" key="14">
    <source>
        <dbReference type="Proteomes" id="UP000005439"/>
    </source>
</evidence>
<dbReference type="Pfam" id="PF02163">
    <property type="entry name" value="Peptidase_M50"/>
    <property type="match status" value="1"/>
</dbReference>
<dbReference type="InterPro" id="IPR041489">
    <property type="entry name" value="PDZ_6"/>
</dbReference>
<evidence type="ECO:0000256" key="3">
    <source>
        <dbReference type="ARBA" id="ARBA00007931"/>
    </source>
</evidence>
<dbReference type="KEGG" id="sap:Sulac_1910"/>
<dbReference type="InterPro" id="IPR004387">
    <property type="entry name" value="Pept_M50_Zn"/>
</dbReference>
<comment type="similarity">
    <text evidence="3">Belongs to the peptidase M50B family.</text>
</comment>
<evidence type="ECO:0000256" key="9">
    <source>
        <dbReference type="ARBA" id="ARBA00023049"/>
    </source>
</evidence>
<dbReference type="GO" id="GO:0016020">
    <property type="term" value="C:membrane"/>
    <property type="evidence" value="ECO:0007669"/>
    <property type="project" value="UniProtKB-SubCell"/>
</dbReference>
<dbReference type="GO" id="GO:0004222">
    <property type="term" value="F:metalloendopeptidase activity"/>
    <property type="evidence" value="ECO:0007669"/>
    <property type="project" value="InterPro"/>
</dbReference>
<protein>
    <submittedName>
        <fullName evidence="13">Membrane-associated zinc metalloprotease</fullName>
    </submittedName>
</protein>
<keyword evidence="14" id="KW-1185">Reference proteome</keyword>
<feature type="transmembrane region" description="Helical" evidence="11">
    <location>
        <begin position="6"/>
        <end position="30"/>
    </location>
</feature>
<dbReference type="HOGENOM" id="CLU_025778_1_0_9"/>
<keyword evidence="10 11" id="KW-0472">Membrane</keyword>
<evidence type="ECO:0000256" key="4">
    <source>
        <dbReference type="ARBA" id="ARBA00022670"/>
    </source>
</evidence>
<feature type="transmembrane region" description="Helical" evidence="11">
    <location>
        <begin position="90"/>
        <end position="113"/>
    </location>
</feature>
<dbReference type="Proteomes" id="UP000005439">
    <property type="component" value="Chromosome"/>
</dbReference>